<evidence type="ECO:0000256" key="2">
    <source>
        <dbReference type="ARBA" id="ARBA00004777"/>
    </source>
</evidence>
<keyword evidence="5 7" id="KW-0274">FAD</keyword>
<name>A0A9Q0QW32_9MAGN</name>
<comment type="cofactor">
    <cofactor evidence="1 7">
        <name>FAD</name>
        <dbReference type="ChEBI" id="CHEBI:57692"/>
    </cofactor>
</comment>
<organism evidence="9 10">
    <name type="scientific">Protea cynaroides</name>
    <dbReference type="NCBI Taxonomy" id="273540"/>
    <lineage>
        <taxon>Eukaryota</taxon>
        <taxon>Viridiplantae</taxon>
        <taxon>Streptophyta</taxon>
        <taxon>Embryophyta</taxon>
        <taxon>Tracheophyta</taxon>
        <taxon>Spermatophyta</taxon>
        <taxon>Magnoliopsida</taxon>
        <taxon>Proteales</taxon>
        <taxon>Proteaceae</taxon>
        <taxon>Protea</taxon>
    </lineage>
</organism>
<dbReference type="GO" id="GO:0035999">
    <property type="term" value="P:tetrahydrofolate interconversion"/>
    <property type="evidence" value="ECO:0007669"/>
    <property type="project" value="TreeGrafter"/>
</dbReference>
<dbReference type="PANTHER" id="PTHR45754:SF3">
    <property type="entry name" value="METHYLENETETRAHYDROFOLATE REDUCTASE (NADPH)"/>
    <property type="match status" value="1"/>
</dbReference>
<dbReference type="PANTHER" id="PTHR45754">
    <property type="entry name" value="METHYLENETETRAHYDROFOLATE REDUCTASE"/>
    <property type="match status" value="1"/>
</dbReference>
<protein>
    <recommendedName>
        <fullName evidence="7">Methylenetetrahydrofolate reductase</fullName>
    </recommendedName>
</protein>
<keyword evidence="4 7" id="KW-0285">Flavoprotein</keyword>
<dbReference type="InterPro" id="IPR004621">
    <property type="entry name" value="Fadh2_euk"/>
</dbReference>
<dbReference type="Pfam" id="PF02219">
    <property type="entry name" value="MTHFR"/>
    <property type="match status" value="1"/>
</dbReference>
<dbReference type="OrthoDB" id="16284at2759"/>
<evidence type="ECO:0000313" key="9">
    <source>
        <dbReference type="EMBL" id="KAJ4973932.1"/>
    </source>
</evidence>
<comment type="similarity">
    <text evidence="3 7">Belongs to the methylenetetrahydrofolate reductase family.</text>
</comment>
<dbReference type="CDD" id="cd00537">
    <property type="entry name" value="MTHFR"/>
    <property type="match status" value="1"/>
</dbReference>
<gene>
    <name evidence="9" type="ORF">NE237_007106</name>
</gene>
<evidence type="ECO:0000256" key="4">
    <source>
        <dbReference type="ARBA" id="ARBA00022630"/>
    </source>
</evidence>
<dbReference type="GO" id="GO:0009086">
    <property type="term" value="P:methionine biosynthetic process"/>
    <property type="evidence" value="ECO:0007669"/>
    <property type="project" value="TreeGrafter"/>
</dbReference>
<dbReference type="GO" id="GO:0004489">
    <property type="term" value="F:methylenetetrahydrofolate reductase [NAD(P)H] activity"/>
    <property type="evidence" value="ECO:0007669"/>
    <property type="project" value="InterPro"/>
</dbReference>
<dbReference type="AlphaFoldDB" id="A0A9Q0QW32"/>
<evidence type="ECO:0000256" key="8">
    <source>
        <dbReference type="SAM" id="MobiDB-lite"/>
    </source>
</evidence>
<dbReference type="GO" id="GO:0005829">
    <property type="term" value="C:cytosol"/>
    <property type="evidence" value="ECO:0007669"/>
    <property type="project" value="TreeGrafter"/>
</dbReference>
<accession>A0A9Q0QW32</accession>
<evidence type="ECO:0000256" key="1">
    <source>
        <dbReference type="ARBA" id="ARBA00001974"/>
    </source>
</evidence>
<dbReference type="GO" id="GO:0071949">
    <property type="term" value="F:FAD binding"/>
    <property type="evidence" value="ECO:0007669"/>
    <property type="project" value="TreeGrafter"/>
</dbReference>
<dbReference type="Gene3D" id="3.20.20.220">
    <property type="match status" value="1"/>
</dbReference>
<keyword evidence="6 7" id="KW-0560">Oxidoreductase</keyword>
<dbReference type="InterPro" id="IPR003171">
    <property type="entry name" value="Mehydrof_redctse-like"/>
</dbReference>
<proteinExistence type="inferred from homology"/>
<evidence type="ECO:0000256" key="7">
    <source>
        <dbReference type="RuleBase" id="RU003862"/>
    </source>
</evidence>
<dbReference type="SUPFAM" id="SSF51730">
    <property type="entry name" value="FAD-linked oxidoreductase"/>
    <property type="match status" value="1"/>
</dbReference>
<dbReference type="Proteomes" id="UP001141806">
    <property type="component" value="Unassembled WGS sequence"/>
</dbReference>
<comment type="pathway">
    <text evidence="2 7">One-carbon metabolism; tetrahydrofolate interconversion.</text>
</comment>
<sequence length="389" mass="43898">MLLLSLESHHGWISSDAYWITTGGLSLKGGDQRKKPALGVEERERERERLDRRGQRKTMKVIEKINAASKEENQVLFSFEYFPPRTHVGADRLLQQLDRMSAHSPAYWDITWRDSAAKLSLEMANVMQNIFSIDTMMHLTCTKMSIETIDHALQIIKSQGIQNVLALRGDPPLGQDKFVKAEGGFESALDLVKHVRNKHGDYFGVTVAGYPEAHPDVPRNDDGLPSSEGYQNDLVYLKRKVDAGAELIITQLFFDTNIFLKFVNDCRQIGINCPIVPGIFPISDMRGFLKMTSLCKTKIPSEITAALESIKDNEEAVRAYGIHLGTEICKKILGHGIKTLHFYTINKEKPTLSILMNLGLISERKVSRPLSTRQEDIKRMSSKLKKMLG</sequence>
<evidence type="ECO:0000313" key="10">
    <source>
        <dbReference type="Proteomes" id="UP001141806"/>
    </source>
</evidence>
<dbReference type="EMBL" id="JAMYWD010000004">
    <property type="protein sequence ID" value="KAJ4973932.1"/>
    <property type="molecule type" value="Genomic_DNA"/>
</dbReference>
<comment type="caution">
    <text evidence="9">The sequence shown here is derived from an EMBL/GenBank/DDBJ whole genome shotgun (WGS) entry which is preliminary data.</text>
</comment>
<feature type="compositionally biased region" description="Basic and acidic residues" evidence="8">
    <location>
        <begin position="30"/>
        <end position="53"/>
    </location>
</feature>
<keyword evidence="10" id="KW-1185">Reference proteome</keyword>
<evidence type="ECO:0000256" key="6">
    <source>
        <dbReference type="ARBA" id="ARBA00023002"/>
    </source>
</evidence>
<dbReference type="InterPro" id="IPR029041">
    <property type="entry name" value="FAD-linked_oxidoreductase-like"/>
</dbReference>
<evidence type="ECO:0000256" key="5">
    <source>
        <dbReference type="ARBA" id="ARBA00022827"/>
    </source>
</evidence>
<dbReference type="NCBIfam" id="TIGR00677">
    <property type="entry name" value="fadh2_euk"/>
    <property type="match status" value="1"/>
</dbReference>
<reference evidence="9" key="1">
    <citation type="journal article" date="2023" name="Plant J.">
        <title>The genome of the king protea, Protea cynaroides.</title>
        <authorList>
            <person name="Chang J."/>
            <person name="Duong T.A."/>
            <person name="Schoeman C."/>
            <person name="Ma X."/>
            <person name="Roodt D."/>
            <person name="Barker N."/>
            <person name="Li Z."/>
            <person name="Van de Peer Y."/>
            <person name="Mizrachi E."/>
        </authorList>
    </citation>
    <scope>NUCLEOTIDE SEQUENCE</scope>
    <source>
        <tissue evidence="9">Young leaves</tissue>
    </source>
</reference>
<feature type="region of interest" description="Disordered" evidence="8">
    <location>
        <begin position="30"/>
        <end position="54"/>
    </location>
</feature>
<evidence type="ECO:0000256" key="3">
    <source>
        <dbReference type="ARBA" id="ARBA00006743"/>
    </source>
</evidence>